<dbReference type="AlphaFoldDB" id="A0A498HQJ1"/>
<protein>
    <submittedName>
        <fullName evidence="1">Uncharacterized protein</fullName>
    </submittedName>
</protein>
<reference evidence="1 2" key="1">
    <citation type="submission" date="2018-10" db="EMBL/GenBank/DDBJ databases">
        <title>A high-quality apple genome assembly.</title>
        <authorList>
            <person name="Hu J."/>
        </authorList>
    </citation>
    <scope>NUCLEOTIDE SEQUENCE [LARGE SCALE GENOMIC DNA]</scope>
    <source>
        <strain evidence="2">cv. HFTH1</strain>
        <tissue evidence="1">Young leaf</tissue>
    </source>
</reference>
<proteinExistence type="predicted"/>
<comment type="caution">
    <text evidence="1">The sequence shown here is derived from an EMBL/GenBank/DDBJ whole genome shotgun (WGS) entry which is preliminary data.</text>
</comment>
<dbReference type="EMBL" id="RDQH01000341">
    <property type="protein sequence ID" value="RXH72544.1"/>
    <property type="molecule type" value="Genomic_DNA"/>
</dbReference>
<gene>
    <name evidence="1" type="ORF">DVH24_012228</name>
</gene>
<name>A0A498HQJ1_MALDO</name>
<organism evidence="1 2">
    <name type="scientific">Malus domestica</name>
    <name type="common">Apple</name>
    <name type="synonym">Pyrus malus</name>
    <dbReference type="NCBI Taxonomy" id="3750"/>
    <lineage>
        <taxon>Eukaryota</taxon>
        <taxon>Viridiplantae</taxon>
        <taxon>Streptophyta</taxon>
        <taxon>Embryophyta</taxon>
        <taxon>Tracheophyta</taxon>
        <taxon>Spermatophyta</taxon>
        <taxon>Magnoliopsida</taxon>
        <taxon>eudicotyledons</taxon>
        <taxon>Gunneridae</taxon>
        <taxon>Pentapetalae</taxon>
        <taxon>rosids</taxon>
        <taxon>fabids</taxon>
        <taxon>Rosales</taxon>
        <taxon>Rosaceae</taxon>
        <taxon>Amygdaloideae</taxon>
        <taxon>Maleae</taxon>
        <taxon>Malus</taxon>
    </lineage>
</organism>
<sequence>MFSLKNKKYKRLWQNVPIFSCDGNTNGTPRVLIEVHTYPIICIMTRGVPLRVLVTLKNLSTTSLDKPHN</sequence>
<evidence type="ECO:0000313" key="2">
    <source>
        <dbReference type="Proteomes" id="UP000290289"/>
    </source>
</evidence>
<accession>A0A498HQJ1</accession>
<keyword evidence="2" id="KW-1185">Reference proteome</keyword>
<evidence type="ECO:0000313" key="1">
    <source>
        <dbReference type="EMBL" id="RXH72544.1"/>
    </source>
</evidence>
<dbReference type="Proteomes" id="UP000290289">
    <property type="component" value="Chromosome 15"/>
</dbReference>